<protein>
    <recommendedName>
        <fullName evidence="3">Peptidase S24/S26A/S26B/S26C domain-containing protein</fullName>
    </recommendedName>
</protein>
<dbReference type="OrthoDB" id="5679021at2"/>
<dbReference type="RefSeq" id="WP_119496472.1">
    <property type="nucleotide sequence ID" value="NZ_NRJH01000012.1"/>
</dbReference>
<sequence>MTEKKENLLVDDAGQVIDLNNYASFEALVDLKNYRKTSTLLLEVMDNDLAPQAQTGDVLLLDTIGQFKGEGIYALDLKITEQVREEQVLAYVQRQGYEFLLQKPGVEAPVRRLMPQQIKFLGKAIGVIKGK</sequence>
<evidence type="ECO:0008006" key="3">
    <source>
        <dbReference type="Google" id="ProtNLM"/>
    </source>
</evidence>
<comment type="caution">
    <text evidence="1">The sequence shown here is derived from an EMBL/GenBank/DDBJ whole genome shotgun (WGS) entry which is preliminary data.</text>
</comment>
<proteinExistence type="predicted"/>
<organism evidence="1 2">
    <name type="scientific">Psittacicella melopsittaci</name>
    <dbReference type="NCBI Taxonomy" id="2028576"/>
    <lineage>
        <taxon>Bacteria</taxon>
        <taxon>Pseudomonadati</taxon>
        <taxon>Pseudomonadota</taxon>
        <taxon>Gammaproteobacteria</taxon>
        <taxon>Pasteurellales</taxon>
        <taxon>Psittacicellaceae</taxon>
        <taxon>Psittacicella</taxon>
    </lineage>
</organism>
<evidence type="ECO:0000313" key="2">
    <source>
        <dbReference type="Proteomes" id="UP000266258"/>
    </source>
</evidence>
<gene>
    <name evidence="1" type="ORF">CJP74_01285</name>
</gene>
<dbReference type="EMBL" id="NRJH01000012">
    <property type="protein sequence ID" value="RIY33650.1"/>
    <property type="molecule type" value="Genomic_DNA"/>
</dbReference>
<accession>A0A3A1Y8V8</accession>
<keyword evidence="2" id="KW-1185">Reference proteome</keyword>
<dbReference type="Proteomes" id="UP000266258">
    <property type="component" value="Unassembled WGS sequence"/>
</dbReference>
<reference evidence="1 2" key="1">
    <citation type="submission" date="2017-08" db="EMBL/GenBank/DDBJ databases">
        <title>Reclassification of Bisgaard taxon 37 and 44.</title>
        <authorList>
            <person name="Christensen H."/>
        </authorList>
    </citation>
    <scope>NUCLEOTIDE SEQUENCE [LARGE SCALE GENOMIC DNA]</scope>
    <source>
        <strain evidence="1 2">B96_4</strain>
    </source>
</reference>
<dbReference type="AlphaFoldDB" id="A0A3A1Y8V8"/>
<evidence type="ECO:0000313" key="1">
    <source>
        <dbReference type="EMBL" id="RIY33650.1"/>
    </source>
</evidence>
<name>A0A3A1Y8V8_9GAMM</name>